<feature type="chain" id="PRO_5018095742" description="Pectate lyase-like protein" evidence="1">
    <location>
        <begin position="34"/>
        <end position="638"/>
    </location>
</feature>
<protein>
    <recommendedName>
        <fullName evidence="4">Pectate lyase-like protein</fullName>
    </recommendedName>
</protein>
<evidence type="ECO:0008006" key="4">
    <source>
        <dbReference type="Google" id="ProtNLM"/>
    </source>
</evidence>
<dbReference type="Proteomes" id="UP000272400">
    <property type="component" value="Unassembled WGS sequence"/>
</dbReference>
<dbReference type="InterPro" id="IPR059186">
    <property type="entry name" value="SACTE_4363"/>
</dbReference>
<keyword evidence="3" id="KW-1185">Reference proteome</keyword>
<gene>
    <name evidence="2" type="ORF">EDD29_5719</name>
</gene>
<feature type="signal peptide" evidence="1">
    <location>
        <begin position="1"/>
        <end position="33"/>
    </location>
</feature>
<dbReference type="CDD" id="cd23669">
    <property type="entry name" value="GH55_SacteLam55A-like"/>
    <property type="match status" value="1"/>
</dbReference>
<evidence type="ECO:0000313" key="2">
    <source>
        <dbReference type="EMBL" id="ROO88065.1"/>
    </source>
</evidence>
<evidence type="ECO:0000313" key="3">
    <source>
        <dbReference type="Proteomes" id="UP000272400"/>
    </source>
</evidence>
<organism evidence="2 3">
    <name type="scientific">Actinocorallia herbida</name>
    <dbReference type="NCBI Taxonomy" id="58109"/>
    <lineage>
        <taxon>Bacteria</taxon>
        <taxon>Bacillati</taxon>
        <taxon>Actinomycetota</taxon>
        <taxon>Actinomycetes</taxon>
        <taxon>Streptosporangiales</taxon>
        <taxon>Thermomonosporaceae</taxon>
        <taxon>Actinocorallia</taxon>
    </lineage>
</organism>
<comment type="caution">
    <text evidence="2">The sequence shown here is derived from an EMBL/GenBank/DDBJ whole genome shotgun (WGS) entry which is preliminary data.</text>
</comment>
<evidence type="ECO:0000256" key="1">
    <source>
        <dbReference type="SAM" id="SignalP"/>
    </source>
</evidence>
<dbReference type="EMBL" id="RJKE01000001">
    <property type="protein sequence ID" value="ROO88065.1"/>
    <property type="molecule type" value="Genomic_DNA"/>
</dbReference>
<keyword evidence="1" id="KW-0732">Signal</keyword>
<reference evidence="2 3" key="1">
    <citation type="submission" date="2018-11" db="EMBL/GenBank/DDBJ databases">
        <title>Sequencing the genomes of 1000 actinobacteria strains.</title>
        <authorList>
            <person name="Klenk H.-P."/>
        </authorList>
    </citation>
    <scope>NUCLEOTIDE SEQUENCE [LARGE SCALE GENOMIC DNA]</scope>
    <source>
        <strain evidence="2 3">DSM 44254</strain>
    </source>
</reference>
<sequence>MQKRRMVAGLAGGALTVSGLTLSVFVGAPSAVAADDTNPDFGPNVTIIDPSMTTEQINAAIAPVAGNPRRQIFFKPGTYGSAAGQNDPSTATGIVNTTLNANTAIGGLGAQPNDVRINGALHVEAAGSALGTFARTLTNLSINPIQPGEDPHTMRWLTSQTAHWRRIDLRGDVDLTNPAPGTFAFGNVIANSRITGKLDVGNGQNTAEGQGDQTNAMYYTRNSQIGGWEGFSSKMVFSGVKGAPKDNFGPATAKSGPGDKVTLKNTPVTREAPFLYVDRGHYKVFVPKARTNTSGYDWDLNSRNGSSLALSRFYIANPTATAATLNQELAKGKNLLLTPGVYDLDAPLQVNRPDTVIMGLGFAQLNATAGLGAVKVGNVPGVVLSAFSVGGTGTASDVLVQIGSGGAKRGGSEKNPTTISDVHIAGKAVTAEVINQDHVLVDGSWVRTGGLGGVAWSDPAGSHGIVVNGDDVTWTGLWVEHFKKTQMTWNGDGGQVVFLETEPPYTPPSQPEWMNGAKEGYPTLKIADDVKSFRLDGFGAYTRFSNGCVCFASSAIETPVKKDIVFHGVTAGSIMFPVPGGFTKGGFRHIFNDLGPAVDAGLDSGNSRLPYSDTFGFTSNLRIALFPTKADLGHGGHR</sequence>
<dbReference type="AlphaFoldDB" id="A0A3N1D3G8"/>
<accession>A0A3N1D3G8</accession>
<proteinExistence type="predicted"/>
<name>A0A3N1D3G8_9ACTN</name>